<keyword evidence="2" id="KW-1185">Reference proteome</keyword>
<gene>
    <name evidence="1" type="ORF">FRZ06_15950</name>
</gene>
<sequence length="154" mass="17731">MKNIKALILSVLISVGVGALAGYLTMDSMQAYDAVAKPDLVPPNWVFPIVWTILYILMGISAYLVYVSDSSYRNQALRIYAIQLVMNFFWSIIFFNLQMYLLAFIWLLLLLGMIVLMIVSFYQVNKTAAYLQIPYLIWVLFAGYLNLSIYLMNR</sequence>
<protein>
    <submittedName>
        <fullName evidence="1">Tryptophan-rich sensory protein</fullName>
    </submittedName>
</protein>
<accession>A0ACD1AE16</accession>
<evidence type="ECO:0000313" key="1">
    <source>
        <dbReference type="EMBL" id="QOX64730.1"/>
    </source>
</evidence>
<dbReference type="Proteomes" id="UP000594014">
    <property type="component" value="Chromosome"/>
</dbReference>
<name>A0ACD1AE16_9FIRM</name>
<proteinExistence type="predicted"/>
<organism evidence="1 2">
    <name type="scientific">Anoxybacterium hadale</name>
    <dbReference type="NCBI Taxonomy" id="3408580"/>
    <lineage>
        <taxon>Bacteria</taxon>
        <taxon>Bacillati</taxon>
        <taxon>Bacillota</taxon>
        <taxon>Clostridia</taxon>
        <taxon>Peptostreptococcales</taxon>
        <taxon>Anaerovoracaceae</taxon>
        <taxon>Anoxybacterium</taxon>
    </lineage>
</organism>
<dbReference type="EMBL" id="CP042469">
    <property type="protein sequence ID" value="QOX64730.1"/>
    <property type="molecule type" value="Genomic_DNA"/>
</dbReference>
<reference evidence="1" key="1">
    <citation type="submission" date="2019-08" db="EMBL/GenBank/DDBJ databases">
        <title>Genome sequence of Clostridiales bacterium MT110.</title>
        <authorList>
            <person name="Cao J."/>
        </authorList>
    </citation>
    <scope>NUCLEOTIDE SEQUENCE</scope>
    <source>
        <strain evidence="1">MT110</strain>
    </source>
</reference>
<evidence type="ECO:0000313" key="2">
    <source>
        <dbReference type="Proteomes" id="UP000594014"/>
    </source>
</evidence>